<dbReference type="PANTHER" id="PTHR43194">
    <property type="entry name" value="HYDROLASE ALPHA/BETA FOLD FAMILY"/>
    <property type="match status" value="1"/>
</dbReference>
<name>A0A5S4HK50_9ACTN</name>
<accession>A0A5S4HK50</accession>
<dbReference type="EMBL" id="VCKZ01000030">
    <property type="protein sequence ID" value="TMR41160.1"/>
    <property type="molecule type" value="Genomic_DNA"/>
</dbReference>
<proteinExistence type="predicted"/>
<dbReference type="Proteomes" id="UP000305238">
    <property type="component" value="Unassembled WGS sequence"/>
</dbReference>
<dbReference type="PRINTS" id="PR00111">
    <property type="entry name" value="ABHYDROLASE"/>
</dbReference>
<gene>
    <name evidence="2" type="ORF">ETD96_07045</name>
</gene>
<dbReference type="Pfam" id="PF12697">
    <property type="entry name" value="Abhydrolase_6"/>
    <property type="match status" value="1"/>
</dbReference>
<dbReference type="InterPro" id="IPR000073">
    <property type="entry name" value="AB_hydrolase_1"/>
</dbReference>
<evidence type="ECO:0000313" key="2">
    <source>
        <dbReference type="EMBL" id="TMR41160.1"/>
    </source>
</evidence>
<keyword evidence="3" id="KW-1185">Reference proteome</keyword>
<reference evidence="2 3" key="1">
    <citation type="submission" date="2019-05" db="EMBL/GenBank/DDBJ databases">
        <title>Draft genome sequence of Actinomadura geliboluensis A8036.</title>
        <authorList>
            <person name="Saricaoglu S."/>
            <person name="Isik K."/>
        </authorList>
    </citation>
    <scope>NUCLEOTIDE SEQUENCE [LARGE SCALE GENOMIC DNA]</scope>
    <source>
        <strain evidence="2 3">A8036</strain>
    </source>
</reference>
<dbReference type="AlphaFoldDB" id="A0A5S4HK50"/>
<dbReference type="InterPro" id="IPR050228">
    <property type="entry name" value="Carboxylesterase_BioH"/>
</dbReference>
<dbReference type="InterPro" id="IPR029058">
    <property type="entry name" value="AB_hydrolase_fold"/>
</dbReference>
<dbReference type="GO" id="GO:0016787">
    <property type="term" value="F:hydrolase activity"/>
    <property type="evidence" value="ECO:0007669"/>
    <property type="project" value="UniProtKB-KW"/>
</dbReference>
<dbReference type="RefSeq" id="WP_138635468.1">
    <property type="nucleotide sequence ID" value="NZ_JASWDG010000024.1"/>
</dbReference>
<feature type="domain" description="AB hydrolase-1" evidence="1">
    <location>
        <begin position="27"/>
        <end position="254"/>
    </location>
</feature>
<dbReference type="Gene3D" id="3.40.50.1820">
    <property type="entry name" value="alpha/beta hydrolase"/>
    <property type="match status" value="1"/>
</dbReference>
<dbReference type="OrthoDB" id="495620at2"/>
<evidence type="ECO:0000259" key="1">
    <source>
        <dbReference type="Pfam" id="PF12697"/>
    </source>
</evidence>
<sequence>MAWSERLVVRDGVRLACRDWGGSGPPLLLLHGLAGHAGEWDLLAHRLTPRYRVIAVDQRGHGAAERRPGDTRRAAYVTDAIAVVEQLALHKPVLVGQSLGGHTAMLVAAARPDIARALVLIEAGPGGPTPTRPAEVGAWLRSWPIPFNSRVAAAEFFGGGPVGEAWAAGLEKRDSGWWPRFDQDVMVDSLAEIAQHSFWEEWSHITCPTLLILAETSLLPDQEAEQMLRIRSDTVAMSIPRTEHDLHLQRPDALHAGLLDFLDNLPSHPAADGNSSTATHRY</sequence>
<comment type="caution">
    <text evidence="2">The sequence shown here is derived from an EMBL/GenBank/DDBJ whole genome shotgun (WGS) entry which is preliminary data.</text>
</comment>
<dbReference type="PANTHER" id="PTHR43194:SF2">
    <property type="entry name" value="PEROXISOMAL MEMBRANE PROTEIN LPX1"/>
    <property type="match status" value="1"/>
</dbReference>
<organism evidence="2 3">
    <name type="scientific">Actinomadura geliboluensis</name>
    <dbReference type="NCBI Taxonomy" id="882440"/>
    <lineage>
        <taxon>Bacteria</taxon>
        <taxon>Bacillati</taxon>
        <taxon>Actinomycetota</taxon>
        <taxon>Actinomycetes</taxon>
        <taxon>Streptosporangiales</taxon>
        <taxon>Thermomonosporaceae</taxon>
        <taxon>Actinomadura</taxon>
    </lineage>
</organism>
<evidence type="ECO:0000313" key="3">
    <source>
        <dbReference type="Proteomes" id="UP000305238"/>
    </source>
</evidence>
<protein>
    <submittedName>
        <fullName evidence="2">Alpha/beta hydrolase</fullName>
    </submittedName>
</protein>
<keyword evidence="2" id="KW-0378">Hydrolase</keyword>
<dbReference type="SUPFAM" id="SSF53474">
    <property type="entry name" value="alpha/beta-Hydrolases"/>
    <property type="match status" value="1"/>
</dbReference>